<protein>
    <submittedName>
        <fullName evidence="1">Uncharacterized protein</fullName>
    </submittedName>
</protein>
<dbReference type="Proteomes" id="UP001060085">
    <property type="component" value="Linkage Group LG04"/>
</dbReference>
<reference evidence="2" key="1">
    <citation type="journal article" date="2023" name="Nat. Plants">
        <title>Single-cell RNA sequencing provides a high-resolution roadmap for understanding the multicellular compartmentation of specialized metabolism.</title>
        <authorList>
            <person name="Sun S."/>
            <person name="Shen X."/>
            <person name="Li Y."/>
            <person name="Li Y."/>
            <person name="Wang S."/>
            <person name="Li R."/>
            <person name="Zhang H."/>
            <person name="Shen G."/>
            <person name="Guo B."/>
            <person name="Wei J."/>
            <person name="Xu J."/>
            <person name="St-Pierre B."/>
            <person name="Chen S."/>
            <person name="Sun C."/>
        </authorList>
    </citation>
    <scope>NUCLEOTIDE SEQUENCE [LARGE SCALE GENOMIC DNA]</scope>
</reference>
<accession>A0ACC0B2T3</accession>
<comment type="caution">
    <text evidence="1">The sequence shown here is derived from an EMBL/GenBank/DDBJ whole genome shotgun (WGS) entry which is preliminary data.</text>
</comment>
<sequence>MPKKKKLARPSNTKDPGMGAQVENEGSDTNVPETSVATFRTLSTSRTLGSDDTLSSTKGEASSDQPIEDPPKEEEEGTRGHRGENREEAQNQSGSTANVECPKESGHMVLENGRSNKNGEDGQVATKKPGKDVEEDELETTPATGNDQKEFEMGDAQKGDKGILKRITSTLVDKGSKRTTGKDKGKMPMGKNEEKGLEKRKGTKQYTLCYKLKKFKRSLKDLNWKHYGHISAKAEVAKSKLKQKHEKLHNNPHDEQLKKMVRELQHKARFLVDAERRFYAQKTKCEFLLEGDRNSKLFYSLAKRNAKRNFIAALTKEDGSRTSSLKEIQEELIRFYGDLLGTKNEVKGFDATIMNEGIFLAGMDEYEKEAIIDLTEFFERNMPFRYLGVPLSSLYLKVVDFAPLLNNVSSTLLTWAGLNLSYAGKLEVISSVVQGIESFGLGVLPISTTVLDRITGMCRRFLWGSNSAQVAWHTMCLSKQEGGLGLRDMRRWNDALLSKAIWNIHAKKDTSWCKWIHHFLIKNGSIWDIHVKKDFPP</sequence>
<keyword evidence="2" id="KW-1185">Reference proteome</keyword>
<evidence type="ECO:0000313" key="2">
    <source>
        <dbReference type="Proteomes" id="UP001060085"/>
    </source>
</evidence>
<name>A0ACC0B2T3_CATRO</name>
<dbReference type="EMBL" id="CM044704">
    <property type="protein sequence ID" value="KAI5666818.1"/>
    <property type="molecule type" value="Genomic_DNA"/>
</dbReference>
<gene>
    <name evidence="1" type="ORF">M9H77_16671</name>
</gene>
<evidence type="ECO:0000313" key="1">
    <source>
        <dbReference type="EMBL" id="KAI5666818.1"/>
    </source>
</evidence>
<organism evidence="1 2">
    <name type="scientific">Catharanthus roseus</name>
    <name type="common">Madagascar periwinkle</name>
    <name type="synonym">Vinca rosea</name>
    <dbReference type="NCBI Taxonomy" id="4058"/>
    <lineage>
        <taxon>Eukaryota</taxon>
        <taxon>Viridiplantae</taxon>
        <taxon>Streptophyta</taxon>
        <taxon>Embryophyta</taxon>
        <taxon>Tracheophyta</taxon>
        <taxon>Spermatophyta</taxon>
        <taxon>Magnoliopsida</taxon>
        <taxon>eudicotyledons</taxon>
        <taxon>Gunneridae</taxon>
        <taxon>Pentapetalae</taxon>
        <taxon>asterids</taxon>
        <taxon>lamiids</taxon>
        <taxon>Gentianales</taxon>
        <taxon>Apocynaceae</taxon>
        <taxon>Rauvolfioideae</taxon>
        <taxon>Vinceae</taxon>
        <taxon>Catharanthinae</taxon>
        <taxon>Catharanthus</taxon>
    </lineage>
</organism>
<proteinExistence type="predicted"/>